<evidence type="ECO:0000256" key="1">
    <source>
        <dbReference type="ARBA" id="ARBA00023015"/>
    </source>
</evidence>
<dbReference type="SUPFAM" id="SSF46785">
    <property type="entry name" value="Winged helix' DNA-binding domain"/>
    <property type="match status" value="1"/>
</dbReference>
<keyword evidence="1" id="KW-0805">Transcription regulation</keyword>
<sequence>MDSLDHELMRLTMSLTAISRAYKAVADQVASGFGLSQATAWPVVMIARLGGGVRPGALADALGLEPSSLVRVIDQLIASGLVERRDDASDRRARTLHLSPQGQALASQLEEALVPFRRTLFERCSRQDIAACGRVLDALSSAIDDYSDAAGSRQSP</sequence>
<accession>A0ABY1QEB9</accession>
<gene>
    <name evidence="5" type="ORF">SAMN06295970_110169</name>
</gene>
<dbReference type="Gene3D" id="1.10.10.10">
    <property type="entry name" value="Winged helix-like DNA-binding domain superfamily/Winged helix DNA-binding domain"/>
    <property type="match status" value="1"/>
</dbReference>
<proteinExistence type="predicted"/>
<evidence type="ECO:0000313" key="5">
    <source>
        <dbReference type="EMBL" id="SMP65156.1"/>
    </source>
</evidence>
<dbReference type="InterPro" id="IPR036388">
    <property type="entry name" value="WH-like_DNA-bd_sf"/>
</dbReference>
<dbReference type="SMART" id="SM00347">
    <property type="entry name" value="HTH_MARR"/>
    <property type="match status" value="1"/>
</dbReference>
<evidence type="ECO:0000256" key="2">
    <source>
        <dbReference type="ARBA" id="ARBA00023125"/>
    </source>
</evidence>
<dbReference type="PRINTS" id="PR00598">
    <property type="entry name" value="HTHMARR"/>
</dbReference>
<keyword evidence="3" id="KW-0804">Transcription</keyword>
<feature type="domain" description="HTH marR-type" evidence="4">
    <location>
        <begin position="8"/>
        <end position="141"/>
    </location>
</feature>
<dbReference type="InterPro" id="IPR036390">
    <property type="entry name" value="WH_DNA-bd_sf"/>
</dbReference>
<keyword evidence="6" id="KW-1185">Reference proteome</keyword>
<dbReference type="EMBL" id="FXUL01000010">
    <property type="protein sequence ID" value="SMP65156.1"/>
    <property type="molecule type" value="Genomic_DNA"/>
</dbReference>
<evidence type="ECO:0000256" key="3">
    <source>
        <dbReference type="ARBA" id="ARBA00023163"/>
    </source>
</evidence>
<dbReference type="PROSITE" id="PS50995">
    <property type="entry name" value="HTH_MARR_2"/>
    <property type="match status" value="1"/>
</dbReference>
<evidence type="ECO:0000313" key="6">
    <source>
        <dbReference type="Proteomes" id="UP001158049"/>
    </source>
</evidence>
<protein>
    <submittedName>
        <fullName evidence="5">Transcriptional regulator, MarR family</fullName>
    </submittedName>
</protein>
<dbReference type="InterPro" id="IPR000835">
    <property type="entry name" value="HTH_MarR-typ"/>
</dbReference>
<dbReference type="InterPro" id="IPR039422">
    <property type="entry name" value="MarR/SlyA-like"/>
</dbReference>
<dbReference type="Pfam" id="PF12802">
    <property type="entry name" value="MarR_2"/>
    <property type="match status" value="1"/>
</dbReference>
<reference evidence="5 6" key="1">
    <citation type="submission" date="2017-05" db="EMBL/GenBank/DDBJ databases">
        <authorList>
            <person name="Varghese N."/>
            <person name="Submissions S."/>
        </authorList>
    </citation>
    <scope>NUCLEOTIDE SEQUENCE [LARGE SCALE GENOMIC DNA]</scope>
    <source>
        <strain evidence="5 6">DSM 26001</strain>
    </source>
</reference>
<dbReference type="PANTHER" id="PTHR33164">
    <property type="entry name" value="TRANSCRIPTIONAL REGULATOR, MARR FAMILY"/>
    <property type="match status" value="1"/>
</dbReference>
<dbReference type="PANTHER" id="PTHR33164:SF64">
    <property type="entry name" value="TRANSCRIPTIONAL REGULATOR SLYA"/>
    <property type="match status" value="1"/>
</dbReference>
<dbReference type="RefSeq" id="WP_283443006.1">
    <property type="nucleotide sequence ID" value="NZ_FXUL01000010.1"/>
</dbReference>
<comment type="caution">
    <text evidence="5">The sequence shown here is derived from an EMBL/GenBank/DDBJ whole genome shotgun (WGS) entry which is preliminary data.</text>
</comment>
<dbReference type="PROSITE" id="PS01117">
    <property type="entry name" value="HTH_MARR_1"/>
    <property type="match status" value="1"/>
</dbReference>
<evidence type="ECO:0000259" key="4">
    <source>
        <dbReference type="PROSITE" id="PS50995"/>
    </source>
</evidence>
<organism evidence="5 6">
    <name type="scientific">Noviherbaspirillum suwonense</name>
    <dbReference type="NCBI Taxonomy" id="1224511"/>
    <lineage>
        <taxon>Bacteria</taxon>
        <taxon>Pseudomonadati</taxon>
        <taxon>Pseudomonadota</taxon>
        <taxon>Betaproteobacteria</taxon>
        <taxon>Burkholderiales</taxon>
        <taxon>Oxalobacteraceae</taxon>
        <taxon>Noviherbaspirillum</taxon>
    </lineage>
</organism>
<name>A0ABY1QEB9_9BURK</name>
<keyword evidence="2" id="KW-0238">DNA-binding</keyword>
<dbReference type="Proteomes" id="UP001158049">
    <property type="component" value="Unassembled WGS sequence"/>
</dbReference>
<dbReference type="InterPro" id="IPR023187">
    <property type="entry name" value="Tscrpt_reg_MarR-type_CS"/>
</dbReference>